<proteinExistence type="predicted"/>
<keyword evidence="3" id="KW-1185">Reference proteome</keyword>
<dbReference type="RefSeq" id="WP_193395482.1">
    <property type="nucleotide sequence ID" value="NZ_CP142004.2"/>
</dbReference>
<evidence type="ECO:0000313" key="3">
    <source>
        <dbReference type="Proteomes" id="UP001167357"/>
    </source>
</evidence>
<dbReference type="Proteomes" id="UP001167357">
    <property type="component" value="Unassembled WGS sequence"/>
</dbReference>
<organism evidence="2 3">
    <name type="scientific">Xanthomonas nasturtii</name>
    <dbReference type="NCBI Taxonomy" id="1843581"/>
    <lineage>
        <taxon>Bacteria</taxon>
        <taxon>Pseudomonadati</taxon>
        <taxon>Pseudomonadota</taxon>
        <taxon>Gammaproteobacteria</taxon>
        <taxon>Lysobacterales</taxon>
        <taxon>Lysobacteraceae</taxon>
        <taxon>Xanthomonas</taxon>
    </lineage>
</organism>
<dbReference type="EMBL" id="JAMBED010000051">
    <property type="protein sequence ID" value="MCL1552996.1"/>
    <property type="molecule type" value="Genomic_DNA"/>
</dbReference>
<reference evidence="2" key="1">
    <citation type="submission" date="2022-04" db="EMBL/GenBank/DDBJ databases">
        <title>Genomic comparison of 19 strains of Xanthomonas nasturtii, a newly emerging watercress pathogen.</title>
        <authorList>
            <person name="Harrison J."/>
            <person name="Greer S."/>
            <person name="Hussain R."/>
            <person name="Lascelles D."/>
            <person name="Roberts M."/>
            <person name="Carter B."/>
            <person name="Bryning A."/>
            <person name="Carroll S."/>
            <person name="Aspin A."/>
            <person name="Cruz L."/>
            <person name="Cruz J."/>
            <person name="Grant M."/>
            <person name="Vicente J."/>
            <person name="Studholme D.J."/>
        </authorList>
    </citation>
    <scope>NUCLEOTIDE SEQUENCE</scope>
    <source>
        <strain evidence="2">10016B</strain>
    </source>
</reference>
<protein>
    <submittedName>
        <fullName evidence="2">DUF4166 domain-containing protein</fullName>
    </submittedName>
</protein>
<gene>
    <name evidence="2" type="ORF">M3O51_17210</name>
</gene>
<sequence length="76" mass="9053">MSTPLFAQVLGREAFARLPAPVRAVHWVQQRQMPARWFEQVRCREHADAWRYGFLVDVRLPLVGAFIRYEGWLELR</sequence>
<dbReference type="InterPro" id="IPR025311">
    <property type="entry name" value="DUF4166"/>
</dbReference>
<feature type="domain" description="DUF4166" evidence="1">
    <location>
        <begin position="30"/>
        <end position="73"/>
    </location>
</feature>
<evidence type="ECO:0000259" key="1">
    <source>
        <dbReference type="Pfam" id="PF13761"/>
    </source>
</evidence>
<evidence type="ECO:0000313" key="2">
    <source>
        <dbReference type="EMBL" id="MCL1552996.1"/>
    </source>
</evidence>
<accession>A0ABT0LUI0</accession>
<name>A0ABT0LUI0_9XANT</name>
<comment type="caution">
    <text evidence="2">The sequence shown here is derived from an EMBL/GenBank/DDBJ whole genome shotgun (WGS) entry which is preliminary data.</text>
</comment>
<dbReference type="Pfam" id="PF13761">
    <property type="entry name" value="DUF4166"/>
    <property type="match status" value="1"/>
</dbReference>